<dbReference type="Gene3D" id="3.20.20.30">
    <property type="entry name" value="Luciferase-like domain"/>
    <property type="match status" value="1"/>
</dbReference>
<evidence type="ECO:0000256" key="2">
    <source>
        <dbReference type="ARBA" id="ARBA00022643"/>
    </source>
</evidence>
<name>A0ABP6PWV5_9ACTN</name>
<evidence type="ECO:0000256" key="4">
    <source>
        <dbReference type="ARBA" id="ARBA00023033"/>
    </source>
</evidence>
<keyword evidence="3" id="KW-0560">Oxidoreductase</keyword>
<dbReference type="NCBIfam" id="TIGR03619">
    <property type="entry name" value="F420_Rv2161c"/>
    <property type="match status" value="1"/>
</dbReference>
<dbReference type="InterPro" id="IPR050172">
    <property type="entry name" value="SsuD_RutA_monooxygenase"/>
</dbReference>
<dbReference type="SUPFAM" id="SSF51679">
    <property type="entry name" value="Bacterial luciferase-like"/>
    <property type="match status" value="1"/>
</dbReference>
<accession>A0ABP6PWV5</accession>
<dbReference type="Pfam" id="PF00296">
    <property type="entry name" value="Bac_luciferase"/>
    <property type="match status" value="1"/>
</dbReference>
<evidence type="ECO:0000313" key="6">
    <source>
        <dbReference type="EMBL" id="GAA3193837.1"/>
    </source>
</evidence>
<feature type="domain" description="Luciferase-like" evidence="5">
    <location>
        <begin position="25"/>
        <end position="248"/>
    </location>
</feature>
<dbReference type="EMBL" id="BAAAUV010000001">
    <property type="protein sequence ID" value="GAA3193837.1"/>
    <property type="molecule type" value="Genomic_DNA"/>
</dbReference>
<dbReference type="InterPro" id="IPR019921">
    <property type="entry name" value="Lucif-like_OxRdtase_Rv2161c"/>
</dbReference>
<dbReference type="InterPro" id="IPR036661">
    <property type="entry name" value="Luciferase-like_sf"/>
</dbReference>
<dbReference type="Proteomes" id="UP001501237">
    <property type="component" value="Unassembled WGS sequence"/>
</dbReference>
<keyword evidence="4" id="KW-0503">Monooxygenase</keyword>
<proteinExistence type="predicted"/>
<keyword evidence="1" id="KW-0285">Flavoprotein</keyword>
<evidence type="ECO:0000259" key="5">
    <source>
        <dbReference type="Pfam" id="PF00296"/>
    </source>
</evidence>
<evidence type="ECO:0000256" key="3">
    <source>
        <dbReference type="ARBA" id="ARBA00023002"/>
    </source>
</evidence>
<evidence type="ECO:0000313" key="7">
    <source>
        <dbReference type="Proteomes" id="UP001501237"/>
    </source>
</evidence>
<dbReference type="InterPro" id="IPR011251">
    <property type="entry name" value="Luciferase-like_dom"/>
</dbReference>
<protein>
    <submittedName>
        <fullName evidence="6">LLM class F420-dependent oxidoreductase</fullName>
    </submittedName>
</protein>
<evidence type="ECO:0000256" key="1">
    <source>
        <dbReference type="ARBA" id="ARBA00022630"/>
    </source>
</evidence>
<keyword evidence="2" id="KW-0288">FMN</keyword>
<comment type="caution">
    <text evidence="6">The sequence shown here is derived from an EMBL/GenBank/DDBJ whole genome shotgun (WGS) entry which is preliminary data.</text>
</comment>
<gene>
    <name evidence="6" type="ORF">GCM10010468_03330</name>
</gene>
<dbReference type="PANTHER" id="PTHR42847">
    <property type="entry name" value="ALKANESULFONATE MONOOXYGENASE"/>
    <property type="match status" value="1"/>
</dbReference>
<organism evidence="6 7">
    <name type="scientific">Actinocorallia longicatena</name>
    <dbReference type="NCBI Taxonomy" id="111803"/>
    <lineage>
        <taxon>Bacteria</taxon>
        <taxon>Bacillati</taxon>
        <taxon>Actinomycetota</taxon>
        <taxon>Actinomycetes</taxon>
        <taxon>Streptosporangiales</taxon>
        <taxon>Thermomonosporaceae</taxon>
        <taxon>Actinocorallia</taxon>
    </lineage>
</organism>
<dbReference type="PANTHER" id="PTHR42847:SF4">
    <property type="entry name" value="ALKANESULFONATE MONOOXYGENASE-RELATED"/>
    <property type="match status" value="1"/>
</dbReference>
<reference evidence="7" key="1">
    <citation type="journal article" date="2019" name="Int. J. Syst. Evol. Microbiol.">
        <title>The Global Catalogue of Microorganisms (GCM) 10K type strain sequencing project: providing services to taxonomists for standard genome sequencing and annotation.</title>
        <authorList>
            <consortium name="The Broad Institute Genomics Platform"/>
            <consortium name="The Broad Institute Genome Sequencing Center for Infectious Disease"/>
            <person name="Wu L."/>
            <person name="Ma J."/>
        </authorList>
    </citation>
    <scope>NUCLEOTIDE SEQUENCE [LARGE SCALE GENOMIC DNA]</scope>
    <source>
        <strain evidence="7">JCM 9377</strain>
    </source>
</reference>
<sequence length="305" mass="33042">MSTENVRFIFHYPEVSGLEGDVLDAGPLGEVAVAVERAGFDGFSLSEHPVPGARWLASGGHQTLDPFVSLAYVAAVTERLRLLTYLAVAPYRNPFVLAKAAATLDKLSGGRLTLGIGTGYQKSEFHALGVDFQERNALFDEVLDVLPLHWSGEPFSYRGRHFDAREVIARPRPVQDPIPVWVGGNSALSRRRVARRAQGWMPMSGGAELSATARTPSLGSVTDLGRAIDAVREEAAEAGRSERIDVLYSYQGPGITSPEVDADRHRESLAELEKAGVTWIVVSSRTSDAAANLDFIESFGTTYLS</sequence>
<keyword evidence="7" id="KW-1185">Reference proteome</keyword>